<dbReference type="Gene3D" id="3.40.1190.20">
    <property type="match status" value="1"/>
</dbReference>
<reference evidence="3 4" key="1">
    <citation type="submission" date="2016-04" db="EMBL/GenBank/DDBJ databases">
        <title>Draft genome of Fonsecaea erecta CBS 125763.</title>
        <authorList>
            <person name="Weiss V.A."/>
            <person name="Vicente V.A."/>
            <person name="Raittz R.T."/>
            <person name="Moreno L.F."/>
            <person name="De Souza E.M."/>
            <person name="Pedrosa F.O."/>
            <person name="Steffens M.B."/>
            <person name="Faoro H."/>
            <person name="Tadra-Sfeir M.Z."/>
            <person name="Najafzadeh M.J."/>
            <person name="Felipe M.S."/>
            <person name="Teixeira M."/>
            <person name="Sun J."/>
            <person name="Xi L."/>
            <person name="Gomes R."/>
            <person name="De Azevedo C.M."/>
            <person name="Salgado C.G."/>
            <person name="Da Silva M.B."/>
            <person name="Nascimento M.F."/>
            <person name="Queiroz-Telles F."/>
            <person name="Attili D.S."/>
            <person name="Gorbushina A."/>
        </authorList>
    </citation>
    <scope>NUCLEOTIDE SEQUENCE [LARGE SCALE GENOMIC DNA]</scope>
    <source>
        <strain evidence="3 4">CBS 125763</strain>
    </source>
</reference>
<keyword evidence="4" id="KW-1185">Reference proteome</keyword>
<evidence type="ECO:0000256" key="1">
    <source>
        <dbReference type="SAM" id="MobiDB-lite"/>
    </source>
</evidence>
<dbReference type="OrthoDB" id="497927at2759"/>
<dbReference type="PANTHER" id="PTHR47098">
    <property type="entry name" value="PROTEIN MAK32"/>
    <property type="match status" value="1"/>
</dbReference>
<accession>A0A178Z6I5</accession>
<dbReference type="InterPro" id="IPR011611">
    <property type="entry name" value="PfkB_dom"/>
</dbReference>
<dbReference type="STRING" id="1367422.A0A178Z6I5"/>
<gene>
    <name evidence="3" type="ORF">AYL99_10357</name>
</gene>
<sequence length="407" mass="45539">MRRRWRCVANNTDTIEYLDGSTRTTTTKPQEHIIGGAGTYAALGARLAAGQRHAGAVSWIVDMGSDFPAEFKTTIETWRTRCVFRRDDARLTTTAWNGYGPNEFRAFKYLTPKRRLDEHALDDEQVWAKSFHMVCSPARCMALVKGIMERRRELRRRRRRRRHLRSTVMGGKGDDKEDGGDDDDDEEDEDRPLFIWEPIPDLCTPEELSRLRDAAACVDVVSPNADELEAFFKGMPEISSSRERMVASLLGLDRRDNNSGEQKVCLGTAAALVVREGAQGCTTYIGSTRGLHLPAYHHQRKDKVVDPTGGGNTFLGALAIGMTGTTTPGEEEVLGLPDETVFREKRLLLALLHATIAAGYAIEQVGMPAVSTEDGDCWNGEAYPARFREYVNRERDHILAQLSSSCW</sequence>
<dbReference type="SUPFAM" id="SSF53613">
    <property type="entry name" value="Ribokinase-like"/>
    <property type="match status" value="1"/>
</dbReference>
<protein>
    <recommendedName>
        <fullName evidence="2">Carbohydrate kinase PfkB domain-containing protein</fullName>
    </recommendedName>
</protein>
<dbReference type="EMBL" id="LVYI01000011">
    <property type="protein sequence ID" value="OAP55384.1"/>
    <property type="molecule type" value="Genomic_DNA"/>
</dbReference>
<proteinExistence type="predicted"/>
<organism evidence="3 4">
    <name type="scientific">Fonsecaea erecta</name>
    <dbReference type="NCBI Taxonomy" id="1367422"/>
    <lineage>
        <taxon>Eukaryota</taxon>
        <taxon>Fungi</taxon>
        <taxon>Dikarya</taxon>
        <taxon>Ascomycota</taxon>
        <taxon>Pezizomycotina</taxon>
        <taxon>Eurotiomycetes</taxon>
        <taxon>Chaetothyriomycetidae</taxon>
        <taxon>Chaetothyriales</taxon>
        <taxon>Herpotrichiellaceae</taxon>
        <taxon>Fonsecaea</taxon>
    </lineage>
</organism>
<dbReference type="RefSeq" id="XP_018688751.1">
    <property type="nucleotide sequence ID" value="XM_018841863.1"/>
</dbReference>
<dbReference type="Pfam" id="PF00294">
    <property type="entry name" value="PfkB"/>
    <property type="match status" value="1"/>
</dbReference>
<evidence type="ECO:0000313" key="3">
    <source>
        <dbReference type="EMBL" id="OAP55384.1"/>
    </source>
</evidence>
<name>A0A178Z6I5_9EURO</name>
<comment type="caution">
    <text evidence="3">The sequence shown here is derived from an EMBL/GenBank/DDBJ whole genome shotgun (WGS) entry which is preliminary data.</text>
</comment>
<dbReference type="GeneID" id="30014525"/>
<feature type="compositionally biased region" description="Acidic residues" evidence="1">
    <location>
        <begin position="176"/>
        <end position="190"/>
    </location>
</feature>
<dbReference type="AlphaFoldDB" id="A0A178Z6I5"/>
<evidence type="ECO:0000313" key="4">
    <source>
        <dbReference type="Proteomes" id="UP000078343"/>
    </source>
</evidence>
<dbReference type="Proteomes" id="UP000078343">
    <property type="component" value="Unassembled WGS sequence"/>
</dbReference>
<feature type="domain" description="Carbohydrate kinase PfkB" evidence="2">
    <location>
        <begin position="202"/>
        <end position="321"/>
    </location>
</feature>
<dbReference type="PANTHER" id="PTHR47098:SF2">
    <property type="entry name" value="PROTEIN MAK32"/>
    <property type="match status" value="1"/>
</dbReference>
<feature type="region of interest" description="Disordered" evidence="1">
    <location>
        <begin position="158"/>
        <end position="191"/>
    </location>
</feature>
<evidence type="ECO:0000259" key="2">
    <source>
        <dbReference type="Pfam" id="PF00294"/>
    </source>
</evidence>
<dbReference type="InterPro" id="IPR029056">
    <property type="entry name" value="Ribokinase-like"/>
</dbReference>